<gene>
    <name evidence="3" type="ORF">HNP89_000122</name>
    <name evidence="4" type="ORF">HNP91_000121</name>
    <name evidence="5" type="ORF">HNP94_000119</name>
    <name evidence="6" type="ORF">HNP95_000119</name>
    <name evidence="7" type="ORF">HNP96_000897</name>
    <name evidence="2" type="ORF">MMJJ_12290</name>
</gene>
<dbReference type="EMBL" id="JACDUO010000001">
    <property type="protein sequence ID" value="MBA2863119.1"/>
    <property type="molecule type" value="Genomic_DNA"/>
</dbReference>
<dbReference type="PIRSF" id="PIRSF006380">
    <property type="entry name" value="UCP006380"/>
    <property type="match status" value="1"/>
</dbReference>
<evidence type="ECO:0000313" key="7">
    <source>
        <dbReference type="EMBL" id="MBB6496876.1"/>
    </source>
</evidence>
<reference evidence="9 10" key="3">
    <citation type="submission" date="2020-07" db="EMBL/GenBank/DDBJ databases">
        <title>Genomic Encyclopedia of Type Strains, Phase IV (KMG-V): Genome sequencing to study the core and pangenomes of soil and plant-associated prokaryotes.</title>
        <authorList>
            <person name="Whitman W."/>
        </authorList>
    </citation>
    <scope>NUCLEOTIDE SEQUENCE [LARGE SCALE GENOMIC DNA]</scope>
    <source>
        <strain evidence="5 10">C13</strain>
        <strain evidence="6 12">C14</strain>
        <strain evidence="4 11">C9</strain>
        <strain evidence="7 13">D1</strain>
        <strain evidence="3 9">S1</strain>
    </source>
</reference>
<dbReference type="Proteomes" id="UP000522365">
    <property type="component" value="Unassembled WGS sequence"/>
</dbReference>
<evidence type="ECO:0000313" key="9">
    <source>
        <dbReference type="Proteomes" id="UP000522365"/>
    </source>
</evidence>
<dbReference type="Proteomes" id="UP000571751">
    <property type="component" value="Unassembled WGS sequence"/>
</dbReference>
<evidence type="ECO:0000313" key="4">
    <source>
        <dbReference type="EMBL" id="MBA2859326.1"/>
    </source>
</evidence>
<organism evidence="2 8">
    <name type="scientific">Methanococcus maripaludis</name>
    <name type="common">Methanococcus deltae</name>
    <dbReference type="NCBI Taxonomy" id="39152"/>
    <lineage>
        <taxon>Archaea</taxon>
        <taxon>Methanobacteriati</taxon>
        <taxon>Methanobacteriota</taxon>
        <taxon>Methanomada group</taxon>
        <taxon>Methanococci</taxon>
        <taxon>Methanococcales</taxon>
        <taxon>Methanococcaceae</taxon>
        <taxon>Methanococcus</taxon>
    </lineage>
</organism>
<dbReference type="KEGG" id="mmad:MMJJ_12290"/>
<evidence type="ECO:0000313" key="8">
    <source>
        <dbReference type="Proteomes" id="UP000239462"/>
    </source>
</evidence>
<dbReference type="EMBL" id="JACDUM010000001">
    <property type="protein sequence ID" value="MBA2859326.1"/>
    <property type="molecule type" value="Genomic_DNA"/>
</dbReference>
<dbReference type="Gene3D" id="3.30.2170.10">
    <property type="entry name" value="archaeoglobus fulgidus dsm 4304 superfamily"/>
    <property type="match status" value="1"/>
</dbReference>
<dbReference type="GeneID" id="36102316"/>
<dbReference type="Proteomes" id="UP000567099">
    <property type="component" value="Unassembled WGS sequence"/>
</dbReference>
<proteinExistence type="inferred from homology"/>
<dbReference type="Proteomes" id="UP000239462">
    <property type="component" value="Chromosome"/>
</dbReference>
<comment type="similarity">
    <text evidence="1">Belongs to the UPF0215 family.</text>
</comment>
<dbReference type="HAMAP" id="MF_00582">
    <property type="entry name" value="UPF0215"/>
    <property type="match status" value="1"/>
</dbReference>
<dbReference type="RefSeq" id="WP_104838091.1">
    <property type="nucleotide sequence ID" value="NZ_CP026606.1"/>
</dbReference>
<dbReference type="EMBL" id="JACDUK010000001">
    <property type="protein sequence ID" value="MBA2852185.1"/>
    <property type="molecule type" value="Genomic_DNA"/>
</dbReference>
<protein>
    <recommendedName>
        <fullName evidence="1">UPF0215 protein HNP89_000122</fullName>
    </recommendedName>
</protein>
<evidence type="ECO:0000313" key="3">
    <source>
        <dbReference type="EMBL" id="MBA2852185.1"/>
    </source>
</evidence>
<evidence type="ECO:0000313" key="11">
    <source>
        <dbReference type="Proteomes" id="UP000568063"/>
    </source>
</evidence>
<dbReference type="Pfam" id="PF01949">
    <property type="entry name" value="Endo_dU"/>
    <property type="match status" value="1"/>
</dbReference>
<reference evidence="2" key="2">
    <citation type="submission" date="2018-02" db="EMBL/GenBank/DDBJ databases">
        <title>Complete genome sequence of the Methanococcus maripaludis type strain JJ (DSM 2067), a model for selenoprotein synthesis in Archaea.</title>
        <authorList>
            <person name="Poehlein A."/>
            <person name="Heym D."/>
            <person name="Quitzke V."/>
            <person name="Fersch J."/>
            <person name="Daniel R."/>
            <person name="Rother M."/>
        </authorList>
    </citation>
    <scope>NUCLEOTIDE SEQUENCE [LARGE SCALE GENOMIC DNA]</scope>
    <source>
        <strain evidence="2">DSM 2067</strain>
    </source>
</reference>
<dbReference type="EMBL" id="CP026606">
    <property type="protein sequence ID" value="AVB76610.1"/>
    <property type="molecule type" value="Genomic_DNA"/>
</dbReference>
<dbReference type="EMBL" id="JACHED010000001">
    <property type="protein sequence ID" value="MBB6496876.1"/>
    <property type="molecule type" value="Genomic_DNA"/>
</dbReference>
<evidence type="ECO:0000313" key="13">
    <source>
        <dbReference type="Proteomes" id="UP000590564"/>
    </source>
</evidence>
<evidence type="ECO:0000313" key="5">
    <source>
        <dbReference type="EMBL" id="MBA2863119.1"/>
    </source>
</evidence>
<evidence type="ECO:0000313" key="2">
    <source>
        <dbReference type="EMBL" id="AVB76610.1"/>
    </source>
</evidence>
<name>A0A2L1CBK3_METMI</name>
<dbReference type="Proteomes" id="UP000590564">
    <property type="component" value="Unassembled WGS sequence"/>
</dbReference>
<dbReference type="PANTHER" id="PTHR39518">
    <property type="entry name" value="UPF0215 PROTEIN MJ1150"/>
    <property type="match status" value="1"/>
</dbReference>
<dbReference type="InterPro" id="IPR002802">
    <property type="entry name" value="Endo_dU"/>
</dbReference>
<dbReference type="EMBL" id="JACDUP010000001">
    <property type="protein sequence ID" value="MBA2867960.1"/>
    <property type="molecule type" value="Genomic_DNA"/>
</dbReference>
<evidence type="ECO:0000256" key="1">
    <source>
        <dbReference type="HAMAP-Rule" id="MF_00582"/>
    </source>
</evidence>
<evidence type="ECO:0000313" key="12">
    <source>
        <dbReference type="Proteomes" id="UP000571751"/>
    </source>
</evidence>
<evidence type="ECO:0000313" key="10">
    <source>
        <dbReference type="Proteomes" id="UP000567099"/>
    </source>
</evidence>
<sequence>MEYKDEIGVIGIDDAPFNKSDKEALIIGTYMRGNKIVDEILFKKIEKDGFDSTEHILKIVKDKHFTKINAIFLDGVTFGGFNIADIVKIYNETKIPVIAVMEKEPDLLKMKSALKKYFFDFPEKIEMLESFPKPEPFENIFIQCIGISFEDACKVIKKTRLRSKIPECLRISHIVGRGFLNID</sequence>
<reference evidence="8" key="1">
    <citation type="journal article" date="2018" name="Genome Announc.">
        <title>Complete Genome Sequence of the Methanococcus maripaludis Type Strain JJ (DSM 2067), a Model for Selenoprotein Synthesis in Archaea.</title>
        <authorList>
            <person name="Poehlein A."/>
            <person name="Heym D."/>
            <person name="Quitzke V."/>
            <person name="Fersch J."/>
            <person name="Daniel R."/>
            <person name="Rother M."/>
        </authorList>
    </citation>
    <scope>NUCLEOTIDE SEQUENCE [LARGE SCALE GENOMIC DNA]</scope>
    <source>
        <strain evidence="8">DSM 2067</strain>
    </source>
</reference>
<dbReference type="AlphaFoldDB" id="A0A2L1CBK3"/>
<dbReference type="PANTHER" id="PTHR39518:SF2">
    <property type="entry name" value="UPF0215 PROTEIN MJ1150"/>
    <property type="match status" value="1"/>
</dbReference>
<dbReference type="Proteomes" id="UP000568063">
    <property type="component" value="Unassembled WGS sequence"/>
</dbReference>
<accession>A0A2L1CBK3</accession>
<evidence type="ECO:0000313" key="6">
    <source>
        <dbReference type="EMBL" id="MBA2867960.1"/>
    </source>
</evidence>